<dbReference type="InterPro" id="IPR027536">
    <property type="entry name" value="MDM34"/>
</dbReference>
<evidence type="ECO:0000256" key="1">
    <source>
        <dbReference type="ARBA" id="ARBA00004370"/>
    </source>
</evidence>
<dbReference type="CDD" id="cd21673">
    <property type="entry name" value="SMP_Mdm34"/>
    <property type="match status" value="1"/>
</dbReference>
<comment type="subunit">
    <text evidence="10">Component of the ER-mitochondria encounter structure (ERMES) or MDM complex, composed of MMM1, MDM10, MDM12 and MDM34.</text>
</comment>
<comment type="domain">
    <text evidence="10">Lacks alpha-helical transmembrane segments, suggesting that it resides in the membrane via beta-sheet conformations similar to those predicted for other outer membrane proteins and porin.</text>
</comment>
<evidence type="ECO:0000256" key="6">
    <source>
        <dbReference type="ARBA" id="ARBA00023055"/>
    </source>
</evidence>
<feature type="compositionally biased region" description="Low complexity" evidence="11">
    <location>
        <begin position="411"/>
        <end position="433"/>
    </location>
</feature>
<dbReference type="GO" id="GO:1990456">
    <property type="term" value="P:mitochondrion-endoplasmic reticulum membrane tethering"/>
    <property type="evidence" value="ECO:0007669"/>
    <property type="project" value="TreeGrafter"/>
</dbReference>
<dbReference type="InterPro" id="IPR058825">
    <property type="entry name" value="MDM34_N"/>
</dbReference>
<feature type="domain" description="SMP-LTD" evidence="12">
    <location>
        <begin position="1"/>
        <end position="195"/>
    </location>
</feature>
<feature type="compositionally biased region" description="Basic and acidic residues" evidence="11">
    <location>
        <begin position="617"/>
        <end position="627"/>
    </location>
</feature>
<accession>A0AA43QPD4</accession>
<feature type="compositionally biased region" description="Polar residues" evidence="11">
    <location>
        <begin position="392"/>
        <end position="401"/>
    </location>
</feature>
<keyword evidence="3 10" id="KW-1134">Transmembrane beta strand</keyword>
<keyword evidence="2" id="KW-0813">Transport</keyword>
<gene>
    <name evidence="10 13" type="primary">MDM34</name>
    <name evidence="13" type="ORF">OHK93_008357</name>
</gene>
<feature type="compositionally biased region" description="Basic residues" evidence="11">
    <location>
        <begin position="377"/>
        <end position="388"/>
    </location>
</feature>
<dbReference type="PANTHER" id="PTHR28185:SF1">
    <property type="entry name" value="MITOCHONDRIAL DISTRIBUTION AND MORPHOLOGY PROTEIN 34"/>
    <property type="match status" value="1"/>
</dbReference>
<comment type="similarity">
    <text evidence="10">Belongs to the MDM34 family.</text>
</comment>
<keyword evidence="8 10" id="KW-0496">Mitochondrion</keyword>
<evidence type="ECO:0000256" key="9">
    <source>
        <dbReference type="ARBA" id="ARBA00023136"/>
    </source>
</evidence>
<dbReference type="GO" id="GO:0032865">
    <property type="term" value="C:ERMES complex"/>
    <property type="evidence" value="ECO:0007669"/>
    <property type="project" value="UniProtKB-UniRule"/>
</dbReference>
<dbReference type="Pfam" id="PF26545">
    <property type="entry name" value="Mdm34_N"/>
    <property type="match status" value="1"/>
</dbReference>
<feature type="region of interest" description="Disordered" evidence="11">
    <location>
        <begin position="602"/>
        <end position="634"/>
    </location>
</feature>
<evidence type="ECO:0000256" key="2">
    <source>
        <dbReference type="ARBA" id="ARBA00022448"/>
    </source>
</evidence>
<feature type="region of interest" description="Disordered" evidence="11">
    <location>
        <begin position="360"/>
        <end position="582"/>
    </location>
</feature>
<evidence type="ECO:0000256" key="4">
    <source>
        <dbReference type="ARBA" id="ARBA00022692"/>
    </source>
</evidence>
<comment type="subcellular location">
    <subcellularLocation>
        <location evidence="1">Membrane</location>
    </subcellularLocation>
    <subcellularLocation>
        <location evidence="10">Mitochondrion outer membrane</location>
        <topology evidence="10">Multi-pass membrane protein</topology>
    </subcellularLocation>
    <text evidence="10">The ERMES/MDM complex localizes to a few discrete foci (around 10 per single cell), that represent mitochondria-endoplasmic reticulum junctions. These foci are often found next to mtDNA nucleoids.</text>
</comment>
<organism evidence="13 14">
    <name type="scientific">Ramalina farinacea</name>
    <dbReference type="NCBI Taxonomy" id="258253"/>
    <lineage>
        <taxon>Eukaryota</taxon>
        <taxon>Fungi</taxon>
        <taxon>Dikarya</taxon>
        <taxon>Ascomycota</taxon>
        <taxon>Pezizomycotina</taxon>
        <taxon>Lecanoromycetes</taxon>
        <taxon>OSLEUM clade</taxon>
        <taxon>Lecanoromycetidae</taxon>
        <taxon>Lecanorales</taxon>
        <taxon>Lecanorineae</taxon>
        <taxon>Ramalinaceae</taxon>
        <taxon>Ramalina</taxon>
    </lineage>
</organism>
<feature type="region of interest" description="Disordered" evidence="11">
    <location>
        <begin position="204"/>
        <end position="238"/>
    </location>
</feature>
<evidence type="ECO:0000313" key="14">
    <source>
        <dbReference type="Proteomes" id="UP001161017"/>
    </source>
</evidence>
<reference evidence="13" key="1">
    <citation type="journal article" date="2023" name="Genome Biol. Evol.">
        <title>First Whole Genome Sequence and Flow Cytometry Genome Size Data for the Lichen-Forming Fungus Ramalina farinacea (Ascomycota).</title>
        <authorList>
            <person name="Llewellyn T."/>
            <person name="Mian S."/>
            <person name="Hill R."/>
            <person name="Leitch I.J."/>
            <person name="Gaya E."/>
        </authorList>
    </citation>
    <scope>NUCLEOTIDE SEQUENCE</scope>
    <source>
        <strain evidence="13">LIQ254RAFAR</strain>
    </source>
</reference>
<comment type="caution">
    <text evidence="13">The sequence shown here is derived from an EMBL/GenBank/DDBJ whole genome shotgun (WGS) entry which is preliminary data.</text>
</comment>
<evidence type="ECO:0000259" key="12">
    <source>
        <dbReference type="PROSITE" id="PS51847"/>
    </source>
</evidence>
<feature type="compositionally biased region" description="Polar residues" evidence="11">
    <location>
        <begin position="539"/>
        <end position="560"/>
    </location>
</feature>
<feature type="compositionally biased region" description="Low complexity" evidence="11">
    <location>
        <begin position="360"/>
        <end position="376"/>
    </location>
</feature>
<keyword evidence="14" id="KW-1185">Reference proteome</keyword>
<dbReference type="PANTHER" id="PTHR28185">
    <property type="entry name" value="MITOCHONDRIAL DISTRIBUTION AND MORPHOLOGY PROTEIN 34"/>
    <property type="match status" value="1"/>
</dbReference>
<keyword evidence="6" id="KW-0445">Lipid transport</keyword>
<dbReference type="HAMAP" id="MF_03105">
    <property type="entry name" value="Mdm34"/>
    <property type="match status" value="1"/>
</dbReference>
<evidence type="ECO:0000256" key="8">
    <source>
        <dbReference type="ARBA" id="ARBA00023128"/>
    </source>
</evidence>
<evidence type="ECO:0000256" key="5">
    <source>
        <dbReference type="ARBA" id="ARBA00022787"/>
    </source>
</evidence>
<dbReference type="GO" id="GO:0007005">
    <property type="term" value="P:mitochondrion organization"/>
    <property type="evidence" value="ECO:0007669"/>
    <property type="project" value="InterPro"/>
</dbReference>
<dbReference type="PROSITE" id="PS51847">
    <property type="entry name" value="SMP"/>
    <property type="match status" value="1"/>
</dbReference>
<dbReference type="GO" id="GO:0008289">
    <property type="term" value="F:lipid binding"/>
    <property type="evidence" value="ECO:0007669"/>
    <property type="project" value="UniProtKB-KW"/>
</dbReference>
<keyword evidence="4 10" id="KW-0812">Transmembrane</keyword>
<keyword evidence="7" id="KW-0446">Lipid-binding</keyword>
<evidence type="ECO:0000256" key="7">
    <source>
        <dbReference type="ARBA" id="ARBA00023121"/>
    </source>
</evidence>
<keyword evidence="9 10" id="KW-0472">Membrane</keyword>
<dbReference type="InterPro" id="IPR031468">
    <property type="entry name" value="SMP_LBD"/>
</dbReference>
<keyword evidence="5 10" id="KW-1000">Mitochondrion outer membrane</keyword>
<evidence type="ECO:0000256" key="11">
    <source>
        <dbReference type="SAM" id="MobiDB-lite"/>
    </source>
</evidence>
<feature type="compositionally biased region" description="Low complexity" evidence="11">
    <location>
        <begin position="480"/>
        <end position="491"/>
    </location>
</feature>
<dbReference type="GO" id="GO:0015914">
    <property type="term" value="P:phospholipid transport"/>
    <property type="evidence" value="ECO:0007669"/>
    <property type="project" value="TreeGrafter"/>
</dbReference>
<dbReference type="AlphaFoldDB" id="A0AA43QPD4"/>
<dbReference type="EMBL" id="JAPUFD010000008">
    <property type="protein sequence ID" value="MDI1489079.1"/>
    <property type="molecule type" value="Genomic_DNA"/>
</dbReference>
<evidence type="ECO:0000256" key="10">
    <source>
        <dbReference type="HAMAP-Rule" id="MF_03105"/>
    </source>
</evidence>
<comment type="function">
    <text evidence="10">Component of the ERMES/MDM complex, which serves as a molecular tether to connect the endoplasmic reticulum (ER) and mitochondria. Components of this complex are involved in the control of mitochondrial shape and protein biogenesis, and function in nonvesicular lipid trafficking between the ER and mitochondria. MDM34 is required for the interaction of the ER-resident membrane protein MMM1 and the outer mitochondrial membrane-resident beta-barrel protein MDM10.</text>
</comment>
<evidence type="ECO:0000313" key="13">
    <source>
        <dbReference type="EMBL" id="MDI1489079.1"/>
    </source>
</evidence>
<feature type="compositionally biased region" description="Low complexity" evidence="11">
    <location>
        <begin position="515"/>
        <end position="538"/>
    </location>
</feature>
<feature type="compositionally biased region" description="Polar residues" evidence="11">
    <location>
        <begin position="205"/>
        <end position="214"/>
    </location>
</feature>
<protein>
    <recommendedName>
        <fullName evidence="10">Mitochondrial distribution and morphology protein 34</fullName>
    </recommendedName>
</protein>
<sequence>MAFNFKWSPLAADTSFYLRAQELLTTALNKSPKPPIIVDDIIVNELNLGDVPPELEVLEIGDLDVDRFRGVFKMVYKGNAFMTLKTRVQANPLNTYLSTKPSFASPQPLAAASGLTIPIQISLSEIRLDAVIILVYSSTKGVTLVFRNDPLQSLRVSSTFDAIPFVRDYLQKEIDRQLRTLLMDELPLILHRLSLRLFNKEFQDNEGQNTTSQESDNEDGKIVDPLASPPQDPVDLAGNALDPNQIANLSLDPGSEMHALFSHKNLLHLGALTDSHRTLSLFTPGIRDAVFRAWAGPTERGEIRNANLGGIGKAPMPALSRSQSYTGGMGTKHAFSSLSNVSSPMTEHPPSSILYRPALSTQSSTTNLSSLSSRTTKPGRKKKRRVVNLRKQATTTTSDANTFAHAGEDVGSISGEGSSTYSSATTTDSTPSTPLEISAFRPHTPEREPGDADVGQTPPRPPVNSSTTPHRPSQRERDLSASTTLNSSLSSLDDRTPRQSQYLPPRPASNINADTTPQPSSSSSSQQPRQRPTLRRQSVTLQPSHLPTLTSSSEKPTSQLKHLDPSPFIEEEEVEKPEMGLDQGASIWMNKIAGEILRKVDEKRKEEDTKGVAAEGFWRRGSAEERGPPPAYGA</sequence>
<proteinExistence type="inferred from homology"/>
<evidence type="ECO:0000256" key="3">
    <source>
        <dbReference type="ARBA" id="ARBA00022452"/>
    </source>
</evidence>
<dbReference type="Proteomes" id="UP001161017">
    <property type="component" value="Unassembled WGS sequence"/>
</dbReference>
<name>A0AA43QPD4_9LECA</name>